<reference evidence="3" key="1">
    <citation type="submission" date="2019-03" db="EMBL/GenBank/DDBJ databases">
        <title>Long read genome sequence of the mycoparasitic Pythium oligandrum ATCC 38472 isolated from sugarbeet rhizosphere.</title>
        <authorList>
            <person name="Gaulin E."/>
        </authorList>
    </citation>
    <scope>NUCLEOTIDE SEQUENCE</scope>
    <source>
        <strain evidence="3">ATCC 38472_TT</strain>
    </source>
</reference>
<evidence type="ECO:0000259" key="2">
    <source>
        <dbReference type="SMART" id="SM00333"/>
    </source>
</evidence>
<proteinExistence type="predicted"/>
<feature type="region of interest" description="Disordered" evidence="1">
    <location>
        <begin position="1"/>
        <end position="41"/>
    </location>
</feature>
<accession>A0A8K1C509</accession>
<feature type="region of interest" description="Disordered" evidence="1">
    <location>
        <begin position="380"/>
        <end position="413"/>
    </location>
</feature>
<feature type="compositionally biased region" description="Low complexity" evidence="1">
    <location>
        <begin position="386"/>
        <end position="405"/>
    </location>
</feature>
<dbReference type="Gene3D" id="2.30.30.140">
    <property type="match status" value="2"/>
</dbReference>
<evidence type="ECO:0000313" key="3">
    <source>
        <dbReference type="EMBL" id="TMW56538.1"/>
    </source>
</evidence>
<feature type="compositionally biased region" description="Basic and acidic residues" evidence="1">
    <location>
        <begin position="949"/>
        <end position="961"/>
    </location>
</feature>
<dbReference type="AlphaFoldDB" id="A0A8K1C509"/>
<comment type="caution">
    <text evidence="3">The sequence shown here is derived from an EMBL/GenBank/DDBJ whole genome shotgun (WGS) entry which is preliminary data.</text>
</comment>
<sequence>MEHDEPIADHAVNEDVHEENPKVVETEKTVEPASTPDDGARGVEIVCSTPLLTEDVLERSKNRSTSTASSPTKEHEVNTLEAILAMSEMRREDEIPQYEPLRGQWHYGQAVFARHKKTPYYYSGNIATYLGAGLFMIIFDDGSLNYRVKREDIVLRPTPKRPRSPLRGDAGARDPRENAEGDEDGDEDDDEIGEVLGERSTWYRTNVHLGDKPLMVDFSVSPPRQVSHGRAGYDLIDEAMLDMKQLECGVAYEDDSTQVSDSDESSEEDMTMTPWQQMTQTFGMGGRHAKQRASRRSSISSLSQIERLSMNSKSMNNILASPKSIRQIIQDYLAKKTKKVQPSTTGMDPLCEIICKMEIRCTEMRARPERTLTMRSIIINDSQSDSGASRRNAASPSNASSNNGSPRKHSAPVASMTSLGAINPTRVVFQREQDGTRAYGTIRTKLPSGEYEVVAEGDQTITVQVLPQKDLDFLPSIKELQAQIQDLQQQSKRLYAGRKVQVNLYPGTRFSGPGVITLEDDSNPGMFHVLLHNRIRLVNVPAEKLVPLKEKKREVVCITDDQFLVCSGKHKVHIGDQVFVRCQSELEGGVMEEKLGVLNGVYSNKTAAIDFADGSTGYEIPPQLIMKRKRLPMGEDIDVLSLKNAVLMQAASSPDGYNVDVGYQVKADHPRRASVESCVVIRKHPSSACDLRFPDGTISFNVFPSQMILDQLPVDATQDKAAVSYDATPGEYILAWSSRFGRYCSANVANKTGEGASALYTLVFDYGEQKEQVPSEKIVRIDEPDAISPTQKLTNYSIDTIGFEILPETFTVGEAVLARVRGTTQYFNGTIELVREKERTCIVVFDSAERDEHVKFSSMFSVDSRHRFKSLGQPSGSSSNGTAAQLQPELSALGPDMLGRGRRRHSASSVGSVLMSVAGSFFRARKLAERTERRGSHLVTEMGANIRPAMDEQERPADEKT</sequence>
<evidence type="ECO:0000256" key="1">
    <source>
        <dbReference type="SAM" id="MobiDB-lite"/>
    </source>
</evidence>
<organism evidence="3 4">
    <name type="scientific">Pythium oligandrum</name>
    <name type="common">Mycoparasitic fungus</name>
    <dbReference type="NCBI Taxonomy" id="41045"/>
    <lineage>
        <taxon>Eukaryota</taxon>
        <taxon>Sar</taxon>
        <taxon>Stramenopiles</taxon>
        <taxon>Oomycota</taxon>
        <taxon>Peronosporomycetes</taxon>
        <taxon>Pythiales</taxon>
        <taxon>Pythiaceae</taxon>
        <taxon>Pythium</taxon>
    </lineage>
</organism>
<gene>
    <name evidence="3" type="ORF">Poli38472_006548</name>
</gene>
<feature type="region of interest" description="Disordered" evidence="1">
    <location>
        <begin position="157"/>
        <end position="191"/>
    </location>
</feature>
<feature type="compositionally biased region" description="Basic and acidic residues" evidence="1">
    <location>
        <begin position="170"/>
        <end position="179"/>
    </location>
</feature>
<protein>
    <recommendedName>
        <fullName evidence="2">Tudor domain-containing protein</fullName>
    </recommendedName>
</protein>
<dbReference type="Proteomes" id="UP000794436">
    <property type="component" value="Unassembled WGS sequence"/>
</dbReference>
<feature type="domain" description="Tudor" evidence="2">
    <location>
        <begin position="808"/>
        <end position="867"/>
    </location>
</feature>
<feature type="compositionally biased region" description="Acidic residues" evidence="1">
    <location>
        <begin position="180"/>
        <end position="191"/>
    </location>
</feature>
<dbReference type="SUPFAM" id="SSF63748">
    <property type="entry name" value="Tudor/PWWP/MBT"/>
    <property type="match status" value="1"/>
</dbReference>
<feature type="region of interest" description="Disordered" evidence="1">
    <location>
        <begin position="931"/>
        <end position="961"/>
    </location>
</feature>
<feature type="domain" description="Tudor" evidence="2">
    <location>
        <begin position="725"/>
        <end position="786"/>
    </location>
</feature>
<dbReference type="SMART" id="SM00333">
    <property type="entry name" value="TUDOR"/>
    <property type="match status" value="3"/>
</dbReference>
<keyword evidence="4" id="KW-1185">Reference proteome</keyword>
<dbReference type="OrthoDB" id="69638at2759"/>
<name>A0A8K1C509_PYTOL</name>
<evidence type="ECO:0000313" key="4">
    <source>
        <dbReference type="Proteomes" id="UP000794436"/>
    </source>
</evidence>
<feature type="compositionally biased region" description="Basic and acidic residues" evidence="1">
    <location>
        <begin position="1"/>
        <end position="30"/>
    </location>
</feature>
<dbReference type="EMBL" id="SPLM01000145">
    <property type="protein sequence ID" value="TMW56538.1"/>
    <property type="molecule type" value="Genomic_DNA"/>
</dbReference>
<dbReference type="InterPro" id="IPR002999">
    <property type="entry name" value="Tudor"/>
</dbReference>
<feature type="domain" description="Tudor" evidence="2">
    <location>
        <begin position="103"/>
        <end position="161"/>
    </location>
</feature>